<dbReference type="AlphaFoldDB" id="A0A7C9HUG8"/>
<dbReference type="Proteomes" id="UP000483286">
    <property type="component" value="Unassembled WGS sequence"/>
</dbReference>
<dbReference type="RefSeq" id="WP_157461631.1">
    <property type="nucleotide sequence ID" value="NZ_WQLB01000058.1"/>
</dbReference>
<keyword evidence="1" id="KW-0812">Transmembrane</keyword>
<evidence type="ECO:0000313" key="2">
    <source>
        <dbReference type="EMBL" id="MVN89372.1"/>
    </source>
</evidence>
<keyword evidence="1" id="KW-0472">Membrane</keyword>
<accession>A0A7C9HUG8</accession>
<feature type="transmembrane region" description="Helical" evidence="1">
    <location>
        <begin position="6"/>
        <end position="31"/>
    </location>
</feature>
<keyword evidence="1" id="KW-1133">Transmembrane helix</keyword>
<organism evidence="2 3">
    <name type="scientific">Deinococcus arboris</name>
    <dbReference type="NCBI Taxonomy" id="2682977"/>
    <lineage>
        <taxon>Bacteria</taxon>
        <taxon>Thermotogati</taxon>
        <taxon>Deinococcota</taxon>
        <taxon>Deinococci</taxon>
        <taxon>Deinococcales</taxon>
        <taxon>Deinococcaceae</taxon>
        <taxon>Deinococcus</taxon>
    </lineage>
</organism>
<evidence type="ECO:0000256" key="1">
    <source>
        <dbReference type="SAM" id="Phobius"/>
    </source>
</evidence>
<comment type="caution">
    <text evidence="2">The sequence shown here is derived from an EMBL/GenBank/DDBJ whole genome shotgun (WGS) entry which is preliminary data.</text>
</comment>
<reference evidence="2 3" key="1">
    <citation type="submission" date="2019-12" db="EMBL/GenBank/DDBJ databases">
        <title>Deinococcus sp. HMF7620 Genome sequencing and assembly.</title>
        <authorList>
            <person name="Kang H."/>
            <person name="Kim H."/>
            <person name="Joh K."/>
        </authorList>
    </citation>
    <scope>NUCLEOTIDE SEQUENCE [LARGE SCALE GENOMIC DNA]</scope>
    <source>
        <strain evidence="2 3">HMF7620</strain>
    </source>
</reference>
<proteinExistence type="predicted"/>
<sequence>MKQGELAVVASLSLGTVLLVGLAVGGGYLLLRDRPAQTGTAAPQPAPAGTLPVGNGVVAPVGPGSNLAALQAAQDAEKAREEAWRRADKINGLERDLATCHNEIKRLTDGLNTIDATPVDAQLRNAISDQEWASCRNSGPWLTQAARCHNGNMEPRIAAAVQAEWAARQAAQRRPLLVRLSELDAQQKSVLANLAQLGVSKAPLNVRTT</sequence>
<keyword evidence="3" id="KW-1185">Reference proteome</keyword>
<name>A0A7C9HUG8_9DEIO</name>
<gene>
    <name evidence="2" type="ORF">GO986_21795</name>
</gene>
<protein>
    <submittedName>
        <fullName evidence="2">Uncharacterized protein</fullName>
    </submittedName>
</protein>
<dbReference type="EMBL" id="WQLB01000058">
    <property type="protein sequence ID" value="MVN89372.1"/>
    <property type="molecule type" value="Genomic_DNA"/>
</dbReference>
<evidence type="ECO:0000313" key="3">
    <source>
        <dbReference type="Proteomes" id="UP000483286"/>
    </source>
</evidence>